<proteinExistence type="predicted"/>
<evidence type="ECO:0000313" key="3">
    <source>
        <dbReference type="Proteomes" id="UP000029867"/>
    </source>
</evidence>
<evidence type="ECO:0000313" key="2">
    <source>
        <dbReference type="EMBL" id="KGK35471.1"/>
    </source>
</evidence>
<feature type="region of interest" description="Disordered" evidence="1">
    <location>
        <begin position="137"/>
        <end position="156"/>
    </location>
</feature>
<dbReference type="VEuPathDB" id="FungiDB:C5L36_0A02720"/>
<feature type="compositionally biased region" description="Polar residues" evidence="1">
    <location>
        <begin position="139"/>
        <end position="156"/>
    </location>
</feature>
<dbReference type="Proteomes" id="UP000029867">
    <property type="component" value="Unassembled WGS sequence"/>
</dbReference>
<reference evidence="3" key="1">
    <citation type="journal article" date="2014" name="Microb. Cell Fact.">
        <title>Exploiting Issatchenkia orientalis SD108 for succinic acid production.</title>
        <authorList>
            <person name="Xiao H."/>
            <person name="Shao Z."/>
            <person name="Jiang Y."/>
            <person name="Dole S."/>
            <person name="Zhao H."/>
        </authorList>
    </citation>
    <scope>NUCLEOTIDE SEQUENCE [LARGE SCALE GENOMIC DNA]</scope>
    <source>
        <strain evidence="3">SD108</strain>
    </source>
</reference>
<evidence type="ECO:0000256" key="1">
    <source>
        <dbReference type="SAM" id="MobiDB-lite"/>
    </source>
</evidence>
<name>A0A099NUB8_PICKU</name>
<sequence length="156" mass="17492">MSSDDSKNIPQKMDKINTENGYSVNIGDSIILKNPNNDYSLLDIPNFLPLPLDGDHIYDKVVLGQEKAISNCHMAHNENIPGLGKAIGSEQTKRSNDLESTIMPTQNQIYQYMQDFPREVQLDDLITIEMEEVGLPESPINTHSRQYSGCSLPNLN</sequence>
<accession>A0A099NUB8</accession>
<protein>
    <submittedName>
        <fullName evidence="2">Uncharacterized protein</fullName>
    </submittedName>
</protein>
<gene>
    <name evidence="2" type="ORF">JL09_g5379</name>
</gene>
<dbReference type="HOGENOM" id="CLU_1690957_0_0_1"/>
<dbReference type="AlphaFoldDB" id="A0A099NUB8"/>
<feature type="non-terminal residue" evidence="2">
    <location>
        <position position="156"/>
    </location>
</feature>
<comment type="caution">
    <text evidence="2">The sequence shown here is derived from an EMBL/GenBank/DDBJ whole genome shotgun (WGS) entry which is preliminary data.</text>
</comment>
<dbReference type="EMBL" id="JQFK01000616">
    <property type="protein sequence ID" value="KGK35471.1"/>
    <property type="molecule type" value="Genomic_DNA"/>
</dbReference>
<organism evidence="2 3">
    <name type="scientific">Pichia kudriavzevii</name>
    <name type="common">Yeast</name>
    <name type="synonym">Issatchenkia orientalis</name>
    <dbReference type="NCBI Taxonomy" id="4909"/>
    <lineage>
        <taxon>Eukaryota</taxon>
        <taxon>Fungi</taxon>
        <taxon>Dikarya</taxon>
        <taxon>Ascomycota</taxon>
        <taxon>Saccharomycotina</taxon>
        <taxon>Pichiomycetes</taxon>
        <taxon>Pichiales</taxon>
        <taxon>Pichiaceae</taxon>
        <taxon>Pichia</taxon>
    </lineage>
</organism>